<accession>A0A318JRS6</accession>
<evidence type="ECO:0000256" key="4">
    <source>
        <dbReference type="ARBA" id="ARBA00022989"/>
    </source>
</evidence>
<dbReference type="Gene3D" id="3.40.50.300">
    <property type="entry name" value="P-loop containing nucleotide triphosphate hydrolases"/>
    <property type="match status" value="1"/>
</dbReference>
<protein>
    <submittedName>
        <fullName evidence="7">Type IV secretory pathway TraG/TraD family ATPase VirD4</fullName>
    </submittedName>
</protein>
<dbReference type="Proteomes" id="UP000247569">
    <property type="component" value="Unassembled WGS sequence"/>
</dbReference>
<evidence type="ECO:0000256" key="1">
    <source>
        <dbReference type="ARBA" id="ARBA00004651"/>
    </source>
</evidence>
<name>A0A318JRS6_9NOCA</name>
<reference evidence="7 8" key="1">
    <citation type="submission" date="2018-05" db="EMBL/GenBank/DDBJ databases">
        <title>Genomic Encyclopedia of Type Strains, Phase IV (KMG-IV): sequencing the most valuable type-strain genomes for metagenomic binning, comparative biology and taxonomic classification.</title>
        <authorList>
            <person name="Goeker M."/>
        </authorList>
    </citation>
    <scope>NUCLEOTIDE SEQUENCE [LARGE SCALE GENOMIC DNA]</scope>
    <source>
        <strain evidence="7 8">DSM 44704</strain>
    </source>
</reference>
<sequence length="671" mass="71836">MDRRVKDPAQHADIDAWKPVIAVGAIGGASFTVSASLRLAELFGGPAQDVPWNPVALATHLGVTQDLVWSGHAWAAAGALAFGSLATLRLSAWGWQYACAKPWQHTGKGKGKGRRSKFERHPIDERAQYMGRGKALKPLLASTVAESAHRLDVKFPNAKIAAKQHVPQRNGVSIGMPVLGGDMLYGSYEDLHVDIWGPRQGKSTSRVIPAVLEAAGSVLTTSNKSDVVAATSVMRAEVGPCFVFDPQRIAGQSEPWSWDPLSYVIAPEQRPKLPQPQTQLHAVADEITDGVFVDEPAGIGDRDVEVTLVWGAGDRAAKLAAHFADSDDGQDAKKDAFFDPAGEELLAMLMLAAALADRPISQVWEWLTNESNTEPARILDLAGHHLAAKGLFGEYNCDPKQRSGVFGTARKMGRILKSPELRPWIEHGGNRRRFDHRAFAASDSSTLYLLSMEGAGSAGPILNALTAAVLESSIQRAAAHGGRLPTPLTAVLDEAANVVRWRDLPAKYSHFGSRGIVVMTVLQSWAQGARCWGEAGMKALWGAASVRVLGSGLDDVGFLRERAEAVGQHNELTGSVSHSASGRSVSRSLVERQTLMVSEIQALPRGRMIVYGSGFPAVLCASVPYWDRPYGARVKEDIEAAAKKAAALAAAQFPGIDPSQHSGDERAEGAA</sequence>
<evidence type="ECO:0000256" key="5">
    <source>
        <dbReference type="ARBA" id="ARBA00023136"/>
    </source>
</evidence>
<keyword evidence="5" id="KW-0472">Membrane</keyword>
<dbReference type="EMBL" id="QJKF01000030">
    <property type="protein sequence ID" value="PXX52796.1"/>
    <property type="molecule type" value="Genomic_DNA"/>
</dbReference>
<comment type="caution">
    <text evidence="7">The sequence shown here is derived from an EMBL/GenBank/DDBJ whole genome shotgun (WGS) entry which is preliminary data.</text>
</comment>
<evidence type="ECO:0000313" key="8">
    <source>
        <dbReference type="Proteomes" id="UP000247569"/>
    </source>
</evidence>
<dbReference type="PANTHER" id="PTHR37937">
    <property type="entry name" value="CONJUGATIVE TRANSFER: DNA TRANSPORT"/>
    <property type="match status" value="1"/>
</dbReference>
<organism evidence="7 8">
    <name type="scientific">Nocardia tenerifensis</name>
    <dbReference type="NCBI Taxonomy" id="228006"/>
    <lineage>
        <taxon>Bacteria</taxon>
        <taxon>Bacillati</taxon>
        <taxon>Actinomycetota</taxon>
        <taxon>Actinomycetes</taxon>
        <taxon>Mycobacteriales</taxon>
        <taxon>Nocardiaceae</taxon>
        <taxon>Nocardia</taxon>
    </lineage>
</organism>
<evidence type="ECO:0000256" key="2">
    <source>
        <dbReference type="ARBA" id="ARBA00022475"/>
    </source>
</evidence>
<dbReference type="PANTHER" id="PTHR37937:SF1">
    <property type="entry name" value="CONJUGATIVE TRANSFER: DNA TRANSPORT"/>
    <property type="match status" value="1"/>
</dbReference>
<evidence type="ECO:0000259" key="6">
    <source>
        <dbReference type="Pfam" id="PF12696"/>
    </source>
</evidence>
<keyword evidence="4" id="KW-1133">Transmembrane helix</keyword>
<dbReference type="GO" id="GO:0005886">
    <property type="term" value="C:plasma membrane"/>
    <property type="evidence" value="ECO:0007669"/>
    <property type="project" value="UniProtKB-SubCell"/>
</dbReference>
<keyword evidence="3" id="KW-0812">Transmembrane</keyword>
<dbReference type="RefSeq" id="WP_051187751.1">
    <property type="nucleotide sequence ID" value="NZ_QJKF01000030.1"/>
</dbReference>
<comment type="subcellular location">
    <subcellularLocation>
        <location evidence="1">Cell membrane</location>
        <topology evidence="1">Multi-pass membrane protein</topology>
    </subcellularLocation>
</comment>
<evidence type="ECO:0000313" key="7">
    <source>
        <dbReference type="EMBL" id="PXX52796.1"/>
    </source>
</evidence>
<dbReference type="SUPFAM" id="SSF52540">
    <property type="entry name" value="P-loop containing nucleoside triphosphate hydrolases"/>
    <property type="match status" value="1"/>
</dbReference>
<dbReference type="CDD" id="cd01127">
    <property type="entry name" value="TrwB_TraG_TraD_VirD4"/>
    <property type="match status" value="1"/>
</dbReference>
<proteinExistence type="predicted"/>
<dbReference type="InterPro" id="IPR027417">
    <property type="entry name" value="P-loop_NTPase"/>
</dbReference>
<dbReference type="AlphaFoldDB" id="A0A318JRS6"/>
<dbReference type="InterPro" id="IPR032689">
    <property type="entry name" value="TraG-D_C"/>
</dbReference>
<dbReference type="OrthoDB" id="226701at2"/>
<dbReference type="Pfam" id="PF12696">
    <property type="entry name" value="TraG-D_C"/>
    <property type="match status" value="1"/>
</dbReference>
<keyword evidence="2" id="KW-1003">Cell membrane</keyword>
<keyword evidence="8" id="KW-1185">Reference proteome</keyword>
<evidence type="ECO:0000256" key="3">
    <source>
        <dbReference type="ARBA" id="ARBA00022692"/>
    </source>
</evidence>
<dbReference type="InterPro" id="IPR051539">
    <property type="entry name" value="T4SS-coupling_protein"/>
</dbReference>
<feature type="domain" description="TraD/TraG TraM recognition site" evidence="6">
    <location>
        <begin position="487"/>
        <end position="605"/>
    </location>
</feature>
<gene>
    <name evidence="7" type="ORF">DFR70_13044</name>
</gene>